<feature type="domain" description="Phage capsid-like C-terminal" evidence="2">
    <location>
        <begin position="11"/>
        <end position="276"/>
    </location>
</feature>
<evidence type="ECO:0000313" key="3">
    <source>
        <dbReference type="EMBL" id="NKY35432.1"/>
    </source>
</evidence>
<proteinExistence type="predicted"/>
<dbReference type="Pfam" id="PF05065">
    <property type="entry name" value="Phage_capsid"/>
    <property type="match status" value="1"/>
</dbReference>
<evidence type="ECO:0000256" key="1">
    <source>
        <dbReference type="ARBA" id="ARBA00004328"/>
    </source>
</evidence>
<dbReference type="InterPro" id="IPR024455">
    <property type="entry name" value="Phage_capsid"/>
</dbReference>
<dbReference type="RefSeq" id="WP_068042106.1">
    <property type="nucleotide sequence ID" value="NZ_JAAXOO010000005.1"/>
</dbReference>
<dbReference type="NCBIfam" id="TIGR01554">
    <property type="entry name" value="major_cap_HK97"/>
    <property type="match status" value="1"/>
</dbReference>
<name>A0A846XHG1_9NOCA</name>
<evidence type="ECO:0000259" key="2">
    <source>
        <dbReference type="Pfam" id="PF05065"/>
    </source>
</evidence>
<dbReference type="SUPFAM" id="SSF56563">
    <property type="entry name" value="Major capsid protein gp5"/>
    <property type="match status" value="1"/>
</dbReference>
<dbReference type="AlphaFoldDB" id="A0A846XHG1"/>
<dbReference type="Proteomes" id="UP000565715">
    <property type="component" value="Unassembled WGS sequence"/>
</dbReference>
<organism evidence="3 4">
    <name type="scientific">Nocardia speluncae</name>
    <dbReference type="NCBI Taxonomy" id="419477"/>
    <lineage>
        <taxon>Bacteria</taxon>
        <taxon>Bacillati</taxon>
        <taxon>Actinomycetota</taxon>
        <taxon>Actinomycetes</taxon>
        <taxon>Mycobacteriales</taxon>
        <taxon>Nocardiaceae</taxon>
        <taxon>Nocardia</taxon>
    </lineage>
</organism>
<accession>A0A846XHG1</accession>
<keyword evidence="4" id="KW-1185">Reference proteome</keyword>
<dbReference type="EMBL" id="JAAXOO010000005">
    <property type="protein sequence ID" value="NKY35432.1"/>
    <property type="molecule type" value="Genomic_DNA"/>
</dbReference>
<comment type="subcellular location">
    <subcellularLocation>
        <location evidence="1">Virion</location>
    </subcellularLocation>
</comment>
<reference evidence="3 4" key="1">
    <citation type="submission" date="2020-04" db="EMBL/GenBank/DDBJ databases">
        <title>MicrobeNet Type strains.</title>
        <authorList>
            <person name="Nicholson A.C."/>
        </authorList>
    </citation>
    <scope>NUCLEOTIDE SEQUENCE [LARGE SCALE GENOMIC DNA]</scope>
    <source>
        <strain evidence="3 4">DSM 45078</strain>
    </source>
</reference>
<dbReference type="Gene3D" id="3.30.2400.10">
    <property type="entry name" value="Major capsid protein gp5"/>
    <property type="match status" value="1"/>
</dbReference>
<comment type="caution">
    <text evidence="3">The sequence shown here is derived from an EMBL/GenBank/DDBJ whole genome shotgun (WGS) entry which is preliminary data.</text>
</comment>
<protein>
    <submittedName>
        <fullName evidence="3">Phage major capsid protein</fullName>
    </submittedName>
</protein>
<evidence type="ECO:0000313" key="4">
    <source>
        <dbReference type="Proteomes" id="UP000565715"/>
    </source>
</evidence>
<sequence length="279" mass="29311">MTNSTTSAPELIQEQVSSLLVQPLEAASVVLSSGPQIFDSSEPLRIPTVTAGVAAGFVAENALIPDADVDFGEITLMPSNRTSIKAMTKFSNELLRQSTVGLDAVLKTRLVSDVSNALDTALLTGAGTSNSITGLINQAGVQTGELDVADPDTLLDALALAAAAEVTPNRWFISGADFFALRKLKEATGSSKYLLEENVHAGATYSLFGIPVTVTNKLPAGKAVLVDMAQVAVVRDLAPSVTVLSERFAEYDQQAIRVVTRYDLGLLHPEGVVVLTDVA</sequence>
<dbReference type="InterPro" id="IPR054612">
    <property type="entry name" value="Phage_capsid-like_C"/>
</dbReference>
<gene>
    <name evidence="3" type="ORF">HGA13_20505</name>
</gene>
<dbReference type="Gene3D" id="3.30.2320.10">
    <property type="entry name" value="hypothetical protein PF0899 domain"/>
    <property type="match status" value="1"/>
</dbReference>